<evidence type="ECO:0000259" key="1">
    <source>
        <dbReference type="Pfam" id="PF20906"/>
    </source>
</evidence>
<dbReference type="OrthoDB" id="5404895at2759"/>
<dbReference type="AlphaFoldDB" id="A0A1X7SWT6"/>
<accession>A0A1X7SWT6</accession>
<dbReference type="InParanoid" id="A0A1X7SWT6"/>
<dbReference type="InterPro" id="IPR048350">
    <property type="entry name" value="S-Me-THD-like_C"/>
</dbReference>
<sequence>MFSIQINAKNENLVAREVNDNGAVGRVLATTPDLITVVDSDSGYPITTEEVKYGLRVSVLVLLADPKLLTDKAISVVGPQGFQMSDIDYIAPVSLL</sequence>
<protein>
    <recommendedName>
        <fullName evidence="1">S-Me-THD-like C-terminal domain-containing protein</fullName>
    </recommendedName>
</protein>
<dbReference type="InterPro" id="IPR024071">
    <property type="entry name" value="S-Me-THD_C_sf"/>
</dbReference>
<dbReference type="Gene3D" id="2.40.390.10">
    <property type="entry name" value="CV3147-like"/>
    <property type="match status" value="1"/>
</dbReference>
<feature type="domain" description="S-Me-THD-like C-terminal" evidence="1">
    <location>
        <begin position="4"/>
        <end position="90"/>
    </location>
</feature>
<dbReference type="SUPFAM" id="SSF160991">
    <property type="entry name" value="CV3147-like"/>
    <property type="match status" value="1"/>
</dbReference>
<name>A0A1X7SWT6_AMPQE</name>
<evidence type="ECO:0000313" key="2">
    <source>
        <dbReference type="EnsemblMetazoa" id="Aqu2.1.06589_001"/>
    </source>
</evidence>
<proteinExistence type="predicted"/>
<dbReference type="EnsemblMetazoa" id="Aqu2.1.06589_001">
    <property type="protein sequence ID" value="Aqu2.1.06589_001"/>
    <property type="gene ID" value="Aqu2.1.06589"/>
</dbReference>
<dbReference type="Pfam" id="PF20906">
    <property type="entry name" value="S-Me-THD_C"/>
    <property type="match status" value="1"/>
</dbReference>
<reference evidence="2" key="1">
    <citation type="submission" date="2017-05" db="UniProtKB">
        <authorList>
            <consortium name="EnsemblMetazoa"/>
        </authorList>
    </citation>
    <scope>IDENTIFICATION</scope>
</reference>
<organism evidence="2">
    <name type="scientific">Amphimedon queenslandica</name>
    <name type="common">Sponge</name>
    <dbReference type="NCBI Taxonomy" id="400682"/>
    <lineage>
        <taxon>Eukaryota</taxon>
        <taxon>Metazoa</taxon>
        <taxon>Porifera</taxon>
        <taxon>Demospongiae</taxon>
        <taxon>Heteroscleromorpha</taxon>
        <taxon>Haplosclerida</taxon>
        <taxon>Niphatidae</taxon>
        <taxon>Amphimedon</taxon>
    </lineage>
</organism>